<feature type="chain" id="PRO_5012296727" evidence="1">
    <location>
        <begin position="23"/>
        <end position="639"/>
    </location>
</feature>
<feature type="signal peptide" evidence="1">
    <location>
        <begin position="1"/>
        <end position="22"/>
    </location>
</feature>
<gene>
    <name evidence="2" type="ORF">SAMN05444350_10753</name>
</gene>
<protein>
    <submittedName>
        <fullName evidence="2">Starch-binding associating with outer membrane</fullName>
    </submittedName>
</protein>
<keyword evidence="3" id="KW-1185">Reference proteome</keyword>
<dbReference type="AlphaFoldDB" id="A0A1M6DPR8"/>
<dbReference type="InterPro" id="IPR011990">
    <property type="entry name" value="TPR-like_helical_dom_sf"/>
</dbReference>
<evidence type="ECO:0000256" key="1">
    <source>
        <dbReference type="SAM" id="SignalP"/>
    </source>
</evidence>
<keyword evidence="1" id="KW-0732">Signal</keyword>
<name>A0A1M6DPR8_9BACE</name>
<dbReference type="InterPro" id="IPR024302">
    <property type="entry name" value="SusD-like"/>
</dbReference>
<dbReference type="SUPFAM" id="SSF48452">
    <property type="entry name" value="TPR-like"/>
    <property type="match status" value="1"/>
</dbReference>
<dbReference type="Pfam" id="PF12741">
    <property type="entry name" value="SusD-like"/>
    <property type="match status" value="1"/>
</dbReference>
<dbReference type="Proteomes" id="UP000184192">
    <property type="component" value="Unassembled WGS sequence"/>
</dbReference>
<sequence>MKNMKKYIIVPFLSLLMLLNTGCDDYLDVNKNIDSPDYVEDYLYLSGILQSYKDVTFDLTYAILPMISMWSTTQSSYGSNYGNHYYPQSSDTGALIWRTVYWDQGMNLENLINQAIKAEHWHLAGIGYAIKAYSWDMLTKVYGELPLKQAFDNERVQFDYDSQADIYDAVRGWARKAIEYLEMEDKTAYSSKISANDWVYKGDISKWIKFAHGVIVRNLSSLSNKSDFLEKYADELIEAAGKSLQTSADDAMVEMEGGSGSVPFPDYNNFWGTQRGNLSTIYYQHDYMVQIMTGTIPKYGTDGQRIKQTTPPNPYYQYELLEKQYIADTLISLPGHYDPRVAVKLSTDSDPEYLYIDDPDSVKAHQYYGGRNNTTRTNPAGIKTTPHLYGRTTTVKNSTTSLPNDGIGRWLFRDNAPYVLMTAAEIKLCLAEAYWKKGNKGAAYTAFKEGVRNDLDFTVTPLYPGTKGVIGGGDKVTKSVYSALANEYYAGPYVEGLGEGNLTLSHIMLQKFISLYPWGGIEAWTDLRKYHYDIQYTGDYPSKGNGWDDTRLIEVKRDEDDAKVFKGYFLGAARDIEFRNAAYNLYNDGSPCYRIRPRYNSEYTWNIESLEKLKPISGTAPNYQCSIPWFAYPGEYPAN</sequence>
<organism evidence="2 3">
    <name type="scientific">Bacteroides stercorirosoris</name>
    <dbReference type="NCBI Taxonomy" id="871324"/>
    <lineage>
        <taxon>Bacteria</taxon>
        <taxon>Pseudomonadati</taxon>
        <taxon>Bacteroidota</taxon>
        <taxon>Bacteroidia</taxon>
        <taxon>Bacteroidales</taxon>
        <taxon>Bacteroidaceae</taxon>
        <taxon>Bacteroides</taxon>
    </lineage>
</organism>
<dbReference type="InterPro" id="IPR041662">
    <property type="entry name" value="SusD-like_2"/>
</dbReference>
<proteinExistence type="predicted"/>
<dbReference type="Gene3D" id="1.25.40.390">
    <property type="match status" value="2"/>
</dbReference>
<dbReference type="eggNOG" id="COG0521">
    <property type="taxonomic scope" value="Bacteria"/>
</dbReference>
<evidence type="ECO:0000313" key="2">
    <source>
        <dbReference type="EMBL" id="SHI75256.1"/>
    </source>
</evidence>
<dbReference type="Pfam" id="PF12771">
    <property type="entry name" value="SusD-like_2"/>
    <property type="match status" value="1"/>
</dbReference>
<accession>A0A1M6DPR8</accession>
<evidence type="ECO:0000313" key="3">
    <source>
        <dbReference type="Proteomes" id="UP000184192"/>
    </source>
</evidence>
<dbReference type="EMBL" id="FQZN01000007">
    <property type="protein sequence ID" value="SHI75256.1"/>
    <property type="molecule type" value="Genomic_DNA"/>
</dbReference>
<reference evidence="3" key="1">
    <citation type="submission" date="2016-11" db="EMBL/GenBank/DDBJ databases">
        <authorList>
            <person name="Varghese N."/>
            <person name="Submissions S."/>
        </authorList>
    </citation>
    <scope>NUCLEOTIDE SEQUENCE [LARGE SCALE GENOMIC DNA]</scope>
    <source>
        <strain evidence="3">DSM 26884</strain>
    </source>
</reference>